<name>A0AA88IVU9_CHASR</name>
<organism evidence="11 12">
    <name type="scientific">Channa striata</name>
    <name type="common">Snakehead murrel</name>
    <name type="synonym">Ophicephalus striatus</name>
    <dbReference type="NCBI Taxonomy" id="64152"/>
    <lineage>
        <taxon>Eukaryota</taxon>
        <taxon>Metazoa</taxon>
        <taxon>Chordata</taxon>
        <taxon>Craniata</taxon>
        <taxon>Vertebrata</taxon>
        <taxon>Euteleostomi</taxon>
        <taxon>Actinopterygii</taxon>
        <taxon>Neopterygii</taxon>
        <taxon>Teleostei</taxon>
        <taxon>Neoteleostei</taxon>
        <taxon>Acanthomorphata</taxon>
        <taxon>Anabantaria</taxon>
        <taxon>Anabantiformes</taxon>
        <taxon>Channoidei</taxon>
        <taxon>Channidae</taxon>
        <taxon>Channa</taxon>
    </lineage>
</organism>
<evidence type="ECO:0000313" key="11">
    <source>
        <dbReference type="EMBL" id="KAK2811151.1"/>
    </source>
</evidence>
<dbReference type="GO" id="GO:0009986">
    <property type="term" value="C:cell surface"/>
    <property type="evidence" value="ECO:0007669"/>
    <property type="project" value="TreeGrafter"/>
</dbReference>
<evidence type="ECO:0000256" key="2">
    <source>
        <dbReference type="ARBA" id="ARBA00022692"/>
    </source>
</evidence>
<accession>A0AA88IVU9</accession>
<dbReference type="Proteomes" id="UP001187415">
    <property type="component" value="Unassembled WGS sequence"/>
</dbReference>
<keyword evidence="3" id="KW-0732">Signal</keyword>
<feature type="domain" description="Immunoglobulin V-set" evidence="10">
    <location>
        <begin position="5"/>
        <end position="86"/>
    </location>
</feature>
<keyword evidence="5 9" id="KW-0472">Membrane</keyword>
<keyword evidence="12" id="KW-1185">Reference proteome</keyword>
<dbReference type="GO" id="GO:0150079">
    <property type="term" value="P:negative regulation of neuroinflammatory response"/>
    <property type="evidence" value="ECO:0007669"/>
    <property type="project" value="TreeGrafter"/>
</dbReference>
<evidence type="ECO:0000256" key="4">
    <source>
        <dbReference type="ARBA" id="ARBA00022989"/>
    </source>
</evidence>
<dbReference type="GO" id="GO:0098632">
    <property type="term" value="F:cell-cell adhesion mediator activity"/>
    <property type="evidence" value="ECO:0007669"/>
    <property type="project" value="InterPro"/>
</dbReference>
<sequence length="233" mass="25716">MLPEDVLQVTWQKALPDKNENMATYHKDFGQRVNPGFRDKVQFKVAELKNTSIIIRNVVDQDEGCYLCLFNTYTFGAFTGKTCLQVYELHEPVLHVRRSNFAEEPVVSCSTTGRPAPTVTLSVTQPDLYLSKYTTVSVKNTNATVSVCTTAVLSGFQNNSVQVGCAVRVLSAPQKQAFLVIPEISQTFSDGSDETSGAKNRHFRCSFAVLALAVSCCVGAVIAAKVQERFKRF</sequence>
<evidence type="ECO:0000256" key="5">
    <source>
        <dbReference type="ARBA" id="ARBA00023136"/>
    </source>
</evidence>
<evidence type="ECO:0000256" key="6">
    <source>
        <dbReference type="ARBA" id="ARBA00023157"/>
    </source>
</evidence>
<keyword evidence="8" id="KW-0393">Immunoglobulin domain</keyword>
<dbReference type="AlphaFoldDB" id="A0AA88IVU9"/>
<keyword evidence="2 9" id="KW-0812">Transmembrane</keyword>
<keyword evidence="4 9" id="KW-1133">Transmembrane helix</keyword>
<dbReference type="InterPro" id="IPR036179">
    <property type="entry name" value="Ig-like_dom_sf"/>
</dbReference>
<dbReference type="PANTHER" id="PTHR46841:SF7">
    <property type="entry name" value="IG-LIKE DOMAIN-CONTAINING PROTEIN"/>
    <property type="match status" value="1"/>
</dbReference>
<keyword evidence="7" id="KW-0325">Glycoprotein</keyword>
<evidence type="ECO:0000256" key="7">
    <source>
        <dbReference type="ARBA" id="ARBA00023180"/>
    </source>
</evidence>
<dbReference type="InterPro" id="IPR013106">
    <property type="entry name" value="Ig_V-set"/>
</dbReference>
<dbReference type="GO" id="GO:0030424">
    <property type="term" value="C:axon"/>
    <property type="evidence" value="ECO:0007669"/>
    <property type="project" value="TreeGrafter"/>
</dbReference>
<proteinExistence type="predicted"/>
<dbReference type="Gene3D" id="2.60.40.10">
    <property type="entry name" value="Immunoglobulins"/>
    <property type="match status" value="1"/>
</dbReference>
<dbReference type="GO" id="GO:0034113">
    <property type="term" value="P:heterotypic cell-cell adhesion"/>
    <property type="evidence" value="ECO:0007669"/>
    <property type="project" value="TreeGrafter"/>
</dbReference>
<reference evidence="11" key="1">
    <citation type="submission" date="2023-07" db="EMBL/GenBank/DDBJ databases">
        <title>Chromosome-level Genome Assembly of Striped Snakehead (Channa striata).</title>
        <authorList>
            <person name="Liu H."/>
        </authorList>
    </citation>
    <scope>NUCLEOTIDE SEQUENCE</scope>
    <source>
        <strain evidence="11">Gz</strain>
        <tissue evidence="11">Muscle</tissue>
    </source>
</reference>
<dbReference type="EMBL" id="JAUPFM010000193">
    <property type="protein sequence ID" value="KAK2811151.1"/>
    <property type="molecule type" value="Genomic_DNA"/>
</dbReference>
<evidence type="ECO:0000256" key="9">
    <source>
        <dbReference type="SAM" id="Phobius"/>
    </source>
</evidence>
<protein>
    <recommendedName>
        <fullName evidence="10">Immunoglobulin V-set domain-containing protein</fullName>
    </recommendedName>
</protein>
<dbReference type="InterPro" id="IPR047164">
    <property type="entry name" value="OX2G-like"/>
</dbReference>
<dbReference type="PANTHER" id="PTHR46841">
    <property type="entry name" value="OX-2 MEMBRANE GLYCOPROTEIN"/>
    <property type="match status" value="1"/>
</dbReference>
<dbReference type="InterPro" id="IPR013783">
    <property type="entry name" value="Ig-like_fold"/>
</dbReference>
<evidence type="ECO:0000256" key="8">
    <source>
        <dbReference type="ARBA" id="ARBA00023319"/>
    </source>
</evidence>
<comment type="caution">
    <text evidence="11">The sequence shown here is derived from an EMBL/GenBank/DDBJ whole genome shotgun (WGS) entry which is preliminary data.</text>
</comment>
<dbReference type="Pfam" id="PF07686">
    <property type="entry name" value="V-set"/>
    <property type="match status" value="1"/>
</dbReference>
<evidence type="ECO:0000256" key="1">
    <source>
        <dbReference type="ARBA" id="ARBA00004167"/>
    </source>
</evidence>
<keyword evidence="6" id="KW-1015">Disulfide bond</keyword>
<dbReference type="GO" id="GO:0043025">
    <property type="term" value="C:neuronal cell body"/>
    <property type="evidence" value="ECO:0007669"/>
    <property type="project" value="TreeGrafter"/>
</dbReference>
<feature type="transmembrane region" description="Helical" evidence="9">
    <location>
        <begin position="207"/>
        <end position="226"/>
    </location>
</feature>
<evidence type="ECO:0000259" key="10">
    <source>
        <dbReference type="Pfam" id="PF07686"/>
    </source>
</evidence>
<dbReference type="SUPFAM" id="SSF48726">
    <property type="entry name" value="Immunoglobulin"/>
    <property type="match status" value="1"/>
</dbReference>
<gene>
    <name evidence="11" type="ORF">Q5P01_000284</name>
</gene>
<evidence type="ECO:0000313" key="12">
    <source>
        <dbReference type="Proteomes" id="UP001187415"/>
    </source>
</evidence>
<comment type="subcellular location">
    <subcellularLocation>
        <location evidence="1">Membrane</location>
        <topology evidence="1">Single-pass membrane protein</topology>
    </subcellularLocation>
</comment>
<dbReference type="GO" id="GO:0016020">
    <property type="term" value="C:membrane"/>
    <property type="evidence" value="ECO:0007669"/>
    <property type="project" value="UniProtKB-SubCell"/>
</dbReference>
<evidence type="ECO:0000256" key="3">
    <source>
        <dbReference type="ARBA" id="ARBA00022729"/>
    </source>
</evidence>